<dbReference type="InterPro" id="IPR029033">
    <property type="entry name" value="His_PPase_superfam"/>
</dbReference>
<protein>
    <submittedName>
        <fullName evidence="2">Phosphoglycerate mutase-like protein</fullName>
    </submittedName>
</protein>
<keyword evidence="1" id="KW-1185">Reference proteome</keyword>
<sequence>MVNKFNRKNFSANISLSWYPPAQYEINNLTTVINGTGVYGFVFNSSQAPLNTYNWCNMPHTNVETYVRPSAEYKLKYVEVIHRHHKRTPYASNTFPREQYGWSCSDEGLFYGGQPLNPSGNLSASTYWNVFTSSNNPLAVSGFNGTCMFPQITRGGLDDSHAHGADLAAVYAGLLNFIPTTYDPSIVSYRVTNNVITSQVASMLIPGMYRSLARGAPTPLLIQPPSVDSLEPGYSCPTGSSLFSSYATGSSNSAWQAHLKASANLAAKLDAISGVDPSDSGWHRNWDHYFDNLSARQCHAKPLPCAAGNAGNCVSQTDADAVYRLGEYEYSFIYRDSAQSLQASVASYGVWLAELAGNLRSAVSGDAGKIRYRHNVAHDGSISRLLSILQIERMVWPGMGSEVVFELYSKNGCYYLRVLWGGRVLVSSHPAFGKWDMVPLSTFLAYVDGLVGQSAVKIPGLCGR</sequence>
<dbReference type="GeneID" id="54364392"/>
<reference evidence="2" key="1">
    <citation type="submission" date="2020-01" db="EMBL/GenBank/DDBJ databases">
        <authorList>
            <consortium name="DOE Joint Genome Institute"/>
            <person name="Haridas S."/>
            <person name="Albert R."/>
            <person name="Binder M."/>
            <person name="Bloem J."/>
            <person name="Labutti K."/>
            <person name="Salamov A."/>
            <person name="Andreopoulos B."/>
            <person name="Baker S.E."/>
            <person name="Barry K."/>
            <person name="Bills G."/>
            <person name="Bluhm B.H."/>
            <person name="Cannon C."/>
            <person name="Castanera R."/>
            <person name="Culley D.E."/>
            <person name="Daum C."/>
            <person name="Ezra D."/>
            <person name="Gonzalez J.B."/>
            <person name="Henrissat B."/>
            <person name="Kuo A."/>
            <person name="Liang C."/>
            <person name="Lipzen A."/>
            <person name="Lutzoni F."/>
            <person name="Magnuson J."/>
            <person name="Mondo S."/>
            <person name="Nolan M."/>
            <person name="Ohm R."/>
            <person name="Pangilinan J."/>
            <person name="Park H.-J."/>
            <person name="Ramirez L."/>
            <person name="Alfaro M."/>
            <person name="Sun H."/>
            <person name="Tritt A."/>
            <person name="Yoshinaga Y."/>
            <person name="Zwiers L.-H."/>
            <person name="Turgeon B.G."/>
            <person name="Goodwin S.B."/>
            <person name="Spatafora J.W."/>
            <person name="Crous P.W."/>
            <person name="Grigoriev I.V."/>
        </authorList>
    </citation>
    <scope>NUCLEOTIDE SEQUENCE</scope>
    <source>
        <strain evidence="2">CBS 342.82</strain>
    </source>
</reference>
<dbReference type="PANTHER" id="PTHR11567:SF195">
    <property type="entry name" value="ACID PHOSPHATASE, PUTATIVE (AFU_ORTHOLOGUE AFUA_3G14570)-RELATED"/>
    <property type="match status" value="1"/>
</dbReference>
<reference evidence="2" key="2">
    <citation type="submission" date="2020-04" db="EMBL/GenBank/DDBJ databases">
        <authorList>
            <consortium name="NCBI Genome Project"/>
        </authorList>
    </citation>
    <scope>NUCLEOTIDE SEQUENCE</scope>
    <source>
        <strain evidence="2">CBS 342.82</strain>
    </source>
</reference>
<reference evidence="2" key="3">
    <citation type="submission" date="2025-08" db="UniProtKB">
        <authorList>
            <consortium name="RefSeq"/>
        </authorList>
    </citation>
    <scope>IDENTIFICATION</scope>
    <source>
        <strain evidence="2">CBS 342.82</strain>
    </source>
</reference>
<dbReference type="Gene3D" id="3.40.50.1240">
    <property type="entry name" value="Phosphoglycerate mutase-like"/>
    <property type="match status" value="1"/>
</dbReference>
<dbReference type="RefSeq" id="XP_033457364.1">
    <property type="nucleotide sequence ID" value="XM_033606592.1"/>
</dbReference>
<dbReference type="PANTHER" id="PTHR11567">
    <property type="entry name" value="ACID PHOSPHATASE-RELATED"/>
    <property type="match status" value="1"/>
</dbReference>
<evidence type="ECO:0000313" key="1">
    <source>
        <dbReference type="Proteomes" id="UP000504637"/>
    </source>
</evidence>
<dbReference type="GO" id="GO:0016791">
    <property type="term" value="F:phosphatase activity"/>
    <property type="evidence" value="ECO:0007669"/>
    <property type="project" value="TreeGrafter"/>
</dbReference>
<dbReference type="InterPro" id="IPR050645">
    <property type="entry name" value="Histidine_acid_phosphatase"/>
</dbReference>
<gene>
    <name evidence="2" type="ORF">K489DRAFT_390336</name>
</gene>
<organism evidence="2">
    <name type="scientific">Dissoconium aciculare CBS 342.82</name>
    <dbReference type="NCBI Taxonomy" id="1314786"/>
    <lineage>
        <taxon>Eukaryota</taxon>
        <taxon>Fungi</taxon>
        <taxon>Dikarya</taxon>
        <taxon>Ascomycota</taxon>
        <taxon>Pezizomycotina</taxon>
        <taxon>Dothideomycetes</taxon>
        <taxon>Dothideomycetidae</taxon>
        <taxon>Mycosphaerellales</taxon>
        <taxon>Dissoconiaceae</taxon>
        <taxon>Dissoconium</taxon>
    </lineage>
</organism>
<dbReference type="SUPFAM" id="SSF53254">
    <property type="entry name" value="Phosphoglycerate mutase-like"/>
    <property type="match status" value="1"/>
</dbReference>
<evidence type="ECO:0000313" key="2">
    <source>
        <dbReference type="RefSeq" id="XP_033457364.1"/>
    </source>
</evidence>
<dbReference type="Proteomes" id="UP000504637">
    <property type="component" value="Unplaced"/>
</dbReference>
<dbReference type="OrthoDB" id="10262962at2759"/>
<proteinExistence type="predicted"/>
<accession>A0A6J3LXD4</accession>
<dbReference type="AlphaFoldDB" id="A0A6J3LXD4"/>
<name>A0A6J3LXD4_9PEZI</name>